<proteinExistence type="predicted"/>
<reference evidence="2 3" key="1">
    <citation type="journal article" date="2012" name="Nat. Biotechnol.">
        <title>Draft genome sequence of pigeonpea (Cajanus cajan), an orphan legume crop of resource-poor farmers.</title>
        <authorList>
            <person name="Varshney R.K."/>
            <person name="Chen W."/>
            <person name="Li Y."/>
            <person name="Bharti A.K."/>
            <person name="Saxena R.K."/>
            <person name="Schlueter J.A."/>
            <person name="Donoghue M.T."/>
            <person name="Azam S."/>
            <person name="Fan G."/>
            <person name="Whaley A.M."/>
            <person name="Farmer A.D."/>
            <person name="Sheridan J."/>
            <person name="Iwata A."/>
            <person name="Tuteja R."/>
            <person name="Penmetsa R.V."/>
            <person name="Wu W."/>
            <person name="Upadhyaya H.D."/>
            <person name="Yang S.P."/>
            <person name="Shah T."/>
            <person name="Saxena K.B."/>
            <person name="Michael T."/>
            <person name="McCombie W.R."/>
            <person name="Yang B."/>
            <person name="Zhang G."/>
            <person name="Yang H."/>
            <person name="Wang J."/>
            <person name="Spillane C."/>
            <person name="Cook D.R."/>
            <person name="May G.D."/>
            <person name="Xu X."/>
            <person name="Jackson S.A."/>
        </authorList>
    </citation>
    <scope>NUCLEOTIDE SEQUENCE [LARGE SCALE GENOMIC DNA]</scope>
    <source>
        <strain evidence="3">cv. Asha</strain>
    </source>
</reference>
<dbReference type="EMBL" id="CM003605">
    <property type="protein sequence ID" value="KYP69659.1"/>
    <property type="molecule type" value="Genomic_DNA"/>
</dbReference>
<dbReference type="PANTHER" id="PTHR24559:SF447">
    <property type="entry name" value="RNA-DIRECTED DNA POLYMERASE HOMOLOG"/>
    <property type="match status" value="1"/>
</dbReference>
<feature type="domain" description="Reverse transcriptase" evidence="1">
    <location>
        <begin position="16"/>
        <end position="172"/>
    </location>
</feature>
<dbReference type="PANTHER" id="PTHR24559">
    <property type="entry name" value="TRANSPOSON TY3-I GAG-POL POLYPROTEIN"/>
    <property type="match status" value="1"/>
</dbReference>
<dbReference type="Gene3D" id="3.10.10.10">
    <property type="entry name" value="HIV Type 1 Reverse Transcriptase, subunit A, domain 1"/>
    <property type="match status" value="1"/>
</dbReference>
<evidence type="ECO:0000313" key="2">
    <source>
        <dbReference type="EMBL" id="KYP69659.1"/>
    </source>
</evidence>
<dbReference type="CDD" id="cd01647">
    <property type="entry name" value="RT_LTR"/>
    <property type="match status" value="1"/>
</dbReference>
<keyword evidence="3" id="KW-1185">Reference proteome</keyword>
<name>A0A151TRH7_CAJCA</name>
<sequence length="172" mass="20441">MAPAELVELKRQIEGLLEKQMVRPNVSIWGALVLLVKKDGGARLCVDYRQLNKLTIRNKYPLSRIDDLMDQLRGASVFLMIDLRSRYHQIRVKESDIPKTAFRTRYGHCEYVVMRFGVTNAPTVFMDYMNRIFRSFLDRFVVVFIDDILVYSRSLKYHREHMRLVLEVLRER</sequence>
<dbReference type="SUPFAM" id="SSF56672">
    <property type="entry name" value="DNA/RNA polymerases"/>
    <property type="match status" value="1"/>
</dbReference>
<dbReference type="Gene3D" id="3.30.70.270">
    <property type="match status" value="1"/>
</dbReference>
<protein>
    <submittedName>
        <fullName evidence="2">Transposon Ty3-G Gag-Pol polyprotein</fullName>
    </submittedName>
</protein>
<organism evidence="2 3">
    <name type="scientific">Cajanus cajan</name>
    <name type="common">Pigeon pea</name>
    <name type="synonym">Cajanus indicus</name>
    <dbReference type="NCBI Taxonomy" id="3821"/>
    <lineage>
        <taxon>Eukaryota</taxon>
        <taxon>Viridiplantae</taxon>
        <taxon>Streptophyta</taxon>
        <taxon>Embryophyta</taxon>
        <taxon>Tracheophyta</taxon>
        <taxon>Spermatophyta</taxon>
        <taxon>Magnoliopsida</taxon>
        <taxon>eudicotyledons</taxon>
        <taxon>Gunneridae</taxon>
        <taxon>Pentapetalae</taxon>
        <taxon>rosids</taxon>
        <taxon>fabids</taxon>
        <taxon>Fabales</taxon>
        <taxon>Fabaceae</taxon>
        <taxon>Papilionoideae</taxon>
        <taxon>50 kb inversion clade</taxon>
        <taxon>NPAAA clade</taxon>
        <taxon>indigoferoid/millettioid clade</taxon>
        <taxon>Phaseoleae</taxon>
        <taxon>Cajanus</taxon>
    </lineage>
</organism>
<gene>
    <name evidence="2" type="ORF">KK1_008859</name>
</gene>
<dbReference type="Pfam" id="PF00078">
    <property type="entry name" value="RVT_1"/>
    <property type="match status" value="1"/>
</dbReference>
<accession>A0A151TRH7</accession>
<dbReference type="AlphaFoldDB" id="A0A151TRH7"/>
<dbReference type="InterPro" id="IPR000477">
    <property type="entry name" value="RT_dom"/>
</dbReference>
<dbReference type="Gramene" id="C.cajan_08607.t">
    <property type="protein sequence ID" value="C.cajan_08607.t.cds1"/>
    <property type="gene ID" value="C.cajan_08607"/>
</dbReference>
<evidence type="ECO:0000259" key="1">
    <source>
        <dbReference type="PROSITE" id="PS50878"/>
    </source>
</evidence>
<dbReference type="InterPro" id="IPR043502">
    <property type="entry name" value="DNA/RNA_pol_sf"/>
</dbReference>
<dbReference type="InterPro" id="IPR053134">
    <property type="entry name" value="RNA-dir_DNA_polymerase"/>
</dbReference>
<dbReference type="PROSITE" id="PS50878">
    <property type="entry name" value="RT_POL"/>
    <property type="match status" value="1"/>
</dbReference>
<dbReference type="Proteomes" id="UP000075243">
    <property type="component" value="Chromosome 3"/>
</dbReference>
<dbReference type="InterPro" id="IPR043128">
    <property type="entry name" value="Rev_trsase/Diguanyl_cyclase"/>
</dbReference>
<evidence type="ECO:0000313" key="3">
    <source>
        <dbReference type="Proteomes" id="UP000075243"/>
    </source>
</evidence>